<gene>
    <name evidence="2" type="ORF">DJ69_12795</name>
</gene>
<protein>
    <submittedName>
        <fullName evidence="2">Uncharacterized protein</fullName>
    </submittedName>
</protein>
<feature type="compositionally biased region" description="Polar residues" evidence="1">
    <location>
        <begin position="105"/>
        <end position="125"/>
    </location>
</feature>
<feature type="compositionally biased region" description="Acidic residues" evidence="1">
    <location>
        <begin position="95"/>
        <end position="104"/>
    </location>
</feature>
<name>A0A2G1WGX3_9EURY</name>
<reference evidence="2 3" key="1">
    <citation type="journal article" date="2014" name="Front. Microbiol.">
        <title>Population and genomic analysis of the genus Halorubrum.</title>
        <authorList>
            <person name="Fullmer M.S."/>
            <person name="Soucy S.M."/>
            <person name="Swithers K.S."/>
            <person name="Makkay A.M."/>
            <person name="Wheeler R."/>
            <person name="Ventosa A."/>
            <person name="Gogarten J.P."/>
            <person name="Papke R.T."/>
        </authorList>
    </citation>
    <scope>NUCLEOTIDE SEQUENCE [LARGE SCALE GENOMIC DNA]</scope>
    <source>
        <strain evidence="2 3">C49</strain>
    </source>
</reference>
<evidence type="ECO:0000256" key="1">
    <source>
        <dbReference type="SAM" id="MobiDB-lite"/>
    </source>
</evidence>
<dbReference type="EMBL" id="NHOA01000113">
    <property type="protein sequence ID" value="PHQ38226.1"/>
    <property type="molecule type" value="Genomic_DNA"/>
</dbReference>
<comment type="caution">
    <text evidence="2">The sequence shown here is derived from an EMBL/GenBank/DDBJ whole genome shotgun (WGS) entry which is preliminary data.</text>
</comment>
<evidence type="ECO:0000313" key="2">
    <source>
        <dbReference type="EMBL" id="PHQ38226.1"/>
    </source>
</evidence>
<feature type="region of interest" description="Disordered" evidence="1">
    <location>
        <begin position="292"/>
        <end position="311"/>
    </location>
</feature>
<feature type="region of interest" description="Disordered" evidence="1">
    <location>
        <begin position="95"/>
        <end position="134"/>
    </location>
</feature>
<dbReference type="RefSeq" id="WP_099255974.1">
    <property type="nucleotide sequence ID" value="NZ_NHOA01000113.1"/>
</dbReference>
<organism evidence="2 3">
    <name type="scientific">Halorubrum persicum</name>
    <dbReference type="NCBI Taxonomy" id="1383844"/>
    <lineage>
        <taxon>Archaea</taxon>
        <taxon>Methanobacteriati</taxon>
        <taxon>Methanobacteriota</taxon>
        <taxon>Stenosarchaea group</taxon>
        <taxon>Halobacteria</taxon>
        <taxon>Halobacteriales</taxon>
        <taxon>Haloferacaceae</taxon>
        <taxon>Halorubrum</taxon>
    </lineage>
</organism>
<dbReference type="Proteomes" id="UP000222824">
    <property type="component" value="Unassembled WGS sequence"/>
</dbReference>
<sequence length="311" mass="34207">MSADSPSETNGHKPAESIDWESLWTRFGDGLSTEMSWSQLTTVVEIGTDAADVEEASELIDTAREEDELDYTGSGFILAGAVEGVTSKDEEVIGEDELTAEQDTETVQKSESQSATDAETTISQSELEDMQARQDALSTQLDNFREENAMLKKAVANLCGVNRVLVDELPDAAREQRATNQRVNATVEKISQQMDSLGDVVDEKKNTKKNRVIMVRKHLVQKNENSESEYRMTYTEVQALFSTPGEDDGISDSYAHTIMTAAAQGDRKDVEAHDAFELVSGTGKKKLRVGMEKIEQGSFYSPKNRGDGEGD</sequence>
<evidence type="ECO:0000313" key="3">
    <source>
        <dbReference type="Proteomes" id="UP000222824"/>
    </source>
</evidence>
<proteinExistence type="predicted"/>
<keyword evidence="3" id="KW-1185">Reference proteome</keyword>
<dbReference type="AlphaFoldDB" id="A0A2G1WGX3"/>
<accession>A0A2G1WGX3</accession>